<dbReference type="RefSeq" id="XP_003402753.1">
    <property type="nucleotide sequence ID" value="XM_003402705.4"/>
</dbReference>
<gene>
    <name evidence="5" type="primary">LOC100644832</name>
</gene>
<dbReference type="PRINTS" id="PR00081">
    <property type="entry name" value="GDHRDH"/>
</dbReference>
<proteinExistence type="inferred from homology"/>
<keyword evidence="2" id="KW-0560">Oxidoreductase</keyword>
<dbReference type="InterPro" id="IPR002347">
    <property type="entry name" value="SDR_fam"/>
</dbReference>
<dbReference type="Gene3D" id="3.40.50.720">
    <property type="entry name" value="NAD(P)-binding Rossmann-like Domain"/>
    <property type="match status" value="1"/>
</dbReference>
<name>A0A9B0C4C2_BOMTE</name>
<dbReference type="SUPFAM" id="SSF51735">
    <property type="entry name" value="NAD(P)-binding Rossmann-fold domains"/>
    <property type="match status" value="1"/>
</dbReference>
<accession>A0A9B0C4C2</accession>
<dbReference type="InterPro" id="IPR036291">
    <property type="entry name" value="NAD(P)-bd_dom_sf"/>
</dbReference>
<dbReference type="PRINTS" id="PR00080">
    <property type="entry name" value="SDRFAMILY"/>
</dbReference>
<evidence type="ECO:0000256" key="1">
    <source>
        <dbReference type="ARBA" id="ARBA00006484"/>
    </source>
</evidence>
<dbReference type="PANTHER" id="PTHR43115">
    <property type="entry name" value="DEHYDROGENASE/REDUCTASE SDR FAMILY MEMBER 11"/>
    <property type="match status" value="1"/>
</dbReference>
<dbReference type="AlphaFoldDB" id="A0A9B0C4C2"/>
<dbReference type="GO" id="GO:0016616">
    <property type="term" value="F:oxidoreductase activity, acting on the CH-OH group of donors, NAD or NADP as acceptor"/>
    <property type="evidence" value="ECO:0007669"/>
    <property type="project" value="UniProtKB-ARBA"/>
</dbReference>
<evidence type="ECO:0000256" key="3">
    <source>
        <dbReference type="RuleBase" id="RU000363"/>
    </source>
</evidence>
<dbReference type="FunFam" id="3.40.50.720:FF:000047">
    <property type="entry name" value="NADP-dependent L-serine/L-allo-threonine dehydrogenase"/>
    <property type="match status" value="1"/>
</dbReference>
<dbReference type="Pfam" id="PF00106">
    <property type="entry name" value="adh_short"/>
    <property type="match status" value="1"/>
</dbReference>
<comment type="similarity">
    <text evidence="1 3">Belongs to the short-chain dehydrogenases/reductases (SDR) family.</text>
</comment>
<dbReference type="PANTHER" id="PTHR43115:SF4">
    <property type="entry name" value="DEHYDROGENASE_REDUCTASE SDR FAMILY MEMBER 11"/>
    <property type="match status" value="1"/>
</dbReference>
<keyword evidence="4" id="KW-1185">Reference proteome</keyword>
<evidence type="ECO:0000313" key="5">
    <source>
        <dbReference type="RefSeq" id="XP_003402753.1"/>
    </source>
</evidence>
<dbReference type="GeneID" id="100644832"/>
<protein>
    <submittedName>
        <fullName evidence="5">Farnesol dehydrogenase</fullName>
    </submittedName>
</protein>
<dbReference type="OrthoDB" id="1933717at2759"/>
<evidence type="ECO:0000313" key="4">
    <source>
        <dbReference type="Proteomes" id="UP000835206"/>
    </source>
</evidence>
<reference evidence="5" key="1">
    <citation type="submission" date="2025-08" db="UniProtKB">
        <authorList>
            <consortium name="RefSeq"/>
        </authorList>
    </citation>
    <scope>IDENTIFICATION</scope>
</reference>
<dbReference type="KEGG" id="bter:100644832"/>
<dbReference type="Proteomes" id="UP000835206">
    <property type="component" value="Chromosome 6"/>
</dbReference>
<organism evidence="4 5">
    <name type="scientific">Bombus terrestris</name>
    <name type="common">Buff-tailed bumblebee</name>
    <name type="synonym">Apis terrestris</name>
    <dbReference type="NCBI Taxonomy" id="30195"/>
    <lineage>
        <taxon>Eukaryota</taxon>
        <taxon>Metazoa</taxon>
        <taxon>Ecdysozoa</taxon>
        <taxon>Arthropoda</taxon>
        <taxon>Hexapoda</taxon>
        <taxon>Insecta</taxon>
        <taxon>Pterygota</taxon>
        <taxon>Neoptera</taxon>
        <taxon>Endopterygota</taxon>
        <taxon>Hymenoptera</taxon>
        <taxon>Apocrita</taxon>
        <taxon>Aculeata</taxon>
        <taxon>Apoidea</taxon>
        <taxon>Anthophila</taxon>
        <taxon>Apidae</taxon>
        <taxon>Bombus</taxon>
        <taxon>Bombus</taxon>
    </lineage>
</organism>
<sequence length="255" mass="27753">MRIMNRWIGKVAVVTGSSGGIGLAISKALASHGIKVVGLARRIDKLHEAAAEIGKDKFFPIECDVTKEEDILKVFKWIDEKFGRLDILVNNAGVVCVKPIIDSKTEEYRKLIDTNLIAPAIFAREAVKSMKKCNACGHVINISSVAGLYLESIAIPLGMYGPSKYGLRALGIELRHEINAAKLNIKITNISPGAVITDMIRSIRDALHITDDYALKDADIAEAVIYTLGTPETVEIPEITIIPHGTGTSSNRQHN</sequence>
<evidence type="ECO:0000256" key="2">
    <source>
        <dbReference type="ARBA" id="ARBA00023002"/>
    </source>
</evidence>